<dbReference type="EMBL" id="CP046072">
    <property type="protein sequence ID" value="QSZ41417.1"/>
    <property type="molecule type" value="Genomic_DNA"/>
</dbReference>
<proteinExistence type="predicted"/>
<dbReference type="Proteomes" id="UP000671852">
    <property type="component" value="Chromosome"/>
</dbReference>
<dbReference type="SUPFAM" id="SSF53223">
    <property type="entry name" value="Aminoacid dehydrogenase-like, N-terminal domain"/>
    <property type="match status" value="1"/>
</dbReference>
<dbReference type="GO" id="GO:0016491">
    <property type="term" value="F:oxidoreductase activity"/>
    <property type="evidence" value="ECO:0007669"/>
    <property type="project" value="UniProtKB-ARBA"/>
</dbReference>
<reference evidence="1" key="2">
    <citation type="submission" date="2021-04" db="EMBL/GenBank/DDBJ databases">
        <title>Isolation and characterization of a novel species of the genus Sulfurimonas.</title>
        <authorList>
            <person name="Fukui M."/>
        </authorList>
    </citation>
    <scope>NUCLEOTIDE SEQUENCE</scope>
    <source>
        <strain evidence="1">H1576</strain>
    </source>
</reference>
<dbReference type="InterPro" id="IPR046346">
    <property type="entry name" value="Aminoacid_DH-like_N_sf"/>
</dbReference>
<evidence type="ECO:0000313" key="1">
    <source>
        <dbReference type="EMBL" id="QSZ41417.1"/>
    </source>
</evidence>
<name>A0A975AZF3_9BACT</name>
<gene>
    <name evidence="1" type="ORF">GJV85_04605</name>
</gene>
<accession>A0A975AZF3</accession>
<keyword evidence="2" id="KW-1185">Reference proteome</keyword>
<dbReference type="KEGG" id="saqt:GJV85_04605"/>
<reference evidence="1" key="1">
    <citation type="submission" date="2019-11" db="EMBL/GenBank/DDBJ databases">
        <authorList>
            <person name="Kojima H."/>
        </authorList>
    </citation>
    <scope>NUCLEOTIDE SEQUENCE</scope>
    <source>
        <strain evidence="1">H1576</strain>
    </source>
</reference>
<dbReference type="Gene3D" id="3.40.50.10860">
    <property type="entry name" value="Leucine Dehydrogenase, chain A, domain 1"/>
    <property type="match status" value="1"/>
</dbReference>
<dbReference type="AlphaFoldDB" id="A0A975AZF3"/>
<evidence type="ECO:0000313" key="2">
    <source>
        <dbReference type="Proteomes" id="UP000671852"/>
    </source>
</evidence>
<organism evidence="1 2">
    <name type="scientific">Sulfurimonas aquatica</name>
    <dbReference type="NCBI Taxonomy" id="2672570"/>
    <lineage>
        <taxon>Bacteria</taxon>
        <taxon>Pseudomonadati</taxon>
        <taxon>Campylobacterota</taxon>
        <taxon>Epsilonproteobacteria</taxon>
        <taxon>Campylobacterales</taxon>
        <taxon>Sulfurimonadaceae</taxon>
        <taxon>Sulfurimonas</taxon>
    </lineage>
</organism>
<sequence>MMNNDNQISNQTTLFGYIGEHAGASRFSAIINKTFKENGSDAMMIPMNIREDDLYFTVSNMKKSHVNGAVISSEYVHLIPEIVDTASSMVKRSGMCDIVFKEGETLRGDIFSIRVLSEHLKDLLASKIAIIGVNPYAKAFSFLACGFEVSYFNDNLEELMAFTQEVELPNADINRIAFDMEVDLSDFDVVLDFSSMDILSMISKLPKVSMDMKNSKQFSALKKRADELGSEYASYDTILDKLTKKVYKEIVK</sequence>
<protein>
    <submittedName>
        <fullName evidence="1">Uncharacterized protein</fullName>
    </submittedName>
</protein>